<evidence type="ECO:0000259" key="4">
    <source>
        <dbReference type="Pfam" id="PF25954"/>
    </source>
</evidence>
<dbReference type="GO" id="GO:1990281">
    <property type="term" value="C:efflux pump complex"/>
    <property type="evidence" value="ECO:0007669"/>
    <property type="project" value="TreeGrafter"/>
</dbReference>
<evidence type="ECO:0000313" key="7">
    <source>
        <dbReference type="Proteomes" id="UP000298616"/>
    </source>
</evidence>
<sequence>MKNNIIPFLSLILVISLTSCEKDLEAKKEELKELKKEASELQGKITSLENAIIKEDPEFAEKNVNKIQIEVKDLEKETFTNFVEINGSVSTDKNVILSAQAGGQIERVNVSEGDRVRKGQTLVVLDTDVLRNNISEAEASYSLAKTMYEKRKKLYEQGVGSEIDYLNAETQKETLEQRIASLKSQLSNSYITAPFSGKVDGVMAKEGEVASPGMPMVRIVNLNDLKIEADVSERYIGSFKKGDSVEVFFPAFDESYKTVVSAVGDVINQANRTFSLQVKLPKDNDLLKPNLMATIRLADYQNEDAVVIPDKVILQDSRGFYVYKAKKDGDEFVAEKVYIEVGQTFDGNAEIESGLSAGDNVIVTGYREVSEGSIVKIAK</sequence>
<accession>A0A4D7JTV8</accession>
<reference evidence="6 7" key="1">
    <citation type="submission" date="2018-04" db="EMBL/GenBank/DDBJ databases">
        <title>Complete genome uncultured novel isolate.</title>
        <authorList>
            <person name="Merlino G."/>
        </authorList>
    </citation>
    <scope>NUCLEOTIDE SEQUENCE [LARGE SCALE GENOMIC DNA]</scope>
    <source>
        <strain evidence="7">R1DC9</strain>
    </source>
</reference>
<proteinExistence type="inferred from homology"/>
<dbReference type="Gene3D" id="1.20.1600.10">
    <property type="entry name" value="Outer membrane efflux proteins (OEP)"/>
    <property type="match status" value="1"/>
</dbReference>
<dbReference type="PANTHER" id="PTHR30469:SF15">
    <property type="entry name" value="HLYD FAMILY OF SECRETION PROTEINS"/>
    <property type="match status" value="1"/>
</dbReference>
<evidence type="ECO:0000313" key="6">
    <source>
        <dbReference type="EMBL" id="QCK16062.1"/>
    </source>
</evidence>
<dbReference type="SUPFAM" id="SSF111369">
    <property type="entry name" value="HlyD-like secretion proteins"/>
    <property type="match status" value="1"/>
</dbReference>
<dbReference type="EMBL" id="CP028923">
    <property type="protein sequence ID" value="QCK16062.1"/>
    <property type="molecule type" value="Genomic_DNA"/>
</dbReference>
<dbReference type="InterPro" id="IPR058648">
    <property type="entry name" value="HH_CzcB-like"/>
</dbReference>
<evidence type="ECO:0000259" key="3">
    <source>
        <dbReference type="Pfam" id="PF25893"/>
    </source>
</evidence>
<dbReference type="Pfam" id="PF25954">
    <property type="entry name" value="Beta-barrel_RND_2"/>
    <property type="match status" value="1"/>
</dbReference>
<dbReference type="InterPro" id="IPR058792">
    <property type="entry name" value="Beta-barrel_RND_2"/>
</dbReference>
<feature type="domain" description="CusB-like beta-barrel" evidence="4">
    <location>
        <begin position="227"/>
        <end position="299"/>
    </location>
</feature>
<evidence type="ECO:0000256" key="1">
    <source>
        <dbReference type="ARBA" id="ARBA00009477"/>
    </source>
</evidence>
<dbReference type="Gene3D" id="2.40.30.170">
    <property type="match status" value="1"/>
</dbReference>
<protein>
    <submittedName>
        <fullName evidence="6">Efflux RND transporter periplasmic adaptor subunit</fullName>
    </submittedName>
</protein>
<dbReference type="GO" id="GO:0015562">
    <property type="term" value="F:efflux transmembrane transporter activity"/>
    <property type="evidence" value="ECO:0007669"/>
    <property type="project" value="InterPro"/>
</dbReference>
<keyword evidence="7" id="KW-1185">Reference proteome</keyword>
<evidence type="ECO:0000259" key="5">
    <source>
        <dbReference type="Pfam" id="PF25989"/>
    </source>
</evidence>
<dbReference type="InterPro" id="IPR006143">
    <property type="entry name" value="RND_pump_MFP"/>
</dbReference>
<dbReference type="Gene3D" id="2.40.420.20">
    <property type="match status" value="1"/>
</dbReference>
<feature type="domain" description="CzcB-like alpha-helical hairpin" evidence="3">
    <location>
        <begin position="131"/>
        <end position="187"/>
    </location>
</feature>
<organism evidence="6 7">
    <name type="scientific">Mangrovivirga cuniculi</name>
    <dbReference type="NCBI Taxonomy" id="2715131"/>
    <lineage>
        <taxon>Bacteria</taxon>
        <taxon>Pseudomonadati</taxon>
        <taxon>Bacteroidota</taxon>
        <taxon>Cytophagia</taxon>
        <taxon>Cytophagales</taxon>
        <taxon>Mangrovivirgaceae</taxon>
        <taxon>Mangrovivirga</taxon>
    </lineage>
</organism>
<name>A0A4D7JTV8_9BACT</name>
<feature type="domain" description="YknX-like C-terminal permuted SH3-like" evidence="5">
    <location>
        <begin position="306"/>
        <end position="376"/>
    </location>
</feature>
<keyword evidence="2" id="KW-0175">Coiled coil</keyword>
<dbReference type="KEGG" id="fpf:DCC35_15595"/>
<dbReference type="Proteomes" id="UP000298616">
    <property type="component" value="Chromosome"/>
</dbReference>
<gene>
    <name evidence="6" type="ORF">DCC35_15595</name>
</gene>
<evidence type="ECO:0000256" key="2">
    <source>
        <dbReference type="SAM" id="Coils"/>
    </source>
</evidence>
<dbReference type="PROSITE" id="PS51257">
    <property type="entry name" value="PROKAR_LIPOPROTEIN"/>
    <property type="match status" value="1"/>
</dbReference>
<dbReference type="AlphaFoldDB" id="A0A4D7JTV8"/>
<dbReference type="RefSeq" id="WP_137091661.1">
    <property type="nucleotide sequence ID" value="NZ_CP028923.1"/>
</dbReference>
<feature type="coiled-coil region" evidence="2">
    <location>
        <begin position="17"/>
        <end position="51"/>
    </location>
</feature>
<dbReference type="OrthoDB" id="9806939at2"/>
<dbReference type="InterPro" id="IPR058637">
    <property type="entry name" value="YknX-like_C"/>
</dbReference>
<comment type="similarity">
    <text evidence="1">Belongs to the membrane fusion protein (MFP) (TC 8.A.1) family.</text>
</comment>
<dbReference type="PANTHER" id="PTHR30469">
    <property type="entry name" value="MULTIDRUG RESISTANCE PROTEIN MDTA"/>
    <property type="match status" value="1"/>
</dbReference>
<dbReference type="Gene3D" id="2.40.50.100">
    <property type="match status" value="1"/>
</dbReference>
<dbReference type="Pfam" id="PF25893">
    <property type="entry name" value="HH_CzcB"/>
    <property type="match status" value="1"/>
</dbReference>
<dbReference type="NCBIfam" id="TIGR01730">
    <property type="entry name" value="RND_mfp"/>
    <property type="match status" value="1"/>
</dbReference>
<dbReference type="Pfam" id="PF25989">
    <property type="entry name" value="YknX_C"/>
    <property type="match status" value="1"/>
</dbReference>